<sequence length="212" mass="24568">MINVHAHYILLNYELHSILEEARLLSLKCYSHRGRGGLMTRCCYLADRVDEIAKTQFDLQTLNELMIEIFGVQGFCIAFIYYLTTIALIYFTFTAAKSKMLNLKLSIWSAVFTCGYILFYYSDGFFGVFIMFYVLDADAKMRRLLGDRTLLATGLDERLETALENLQLQLLRNPLRLSVLHLYDVERPSAMIMINSVVINSLLLIQYDIEHF</sequence>
<reference evidence="7 8" key="1">
    <citation type="journal article" date="2007" name="Nature">
        <title>Evolution of genes and genomes on the Drosophila phylogeny.</title>
        <authorList>
            <consortium name="Drosophila 12 Genomes Consortium"/>
            <person name="Clark A.G."/>
            <person name="Eisen M.B."/>
            <person name="Smith D.R."/>
            <person name="Bergman C.M."/>
            <person name="Oliver B."/>
            <person name="Markow T.A."/>
            <person name="Kaufman T.C."/>
            <person name="Kellis M."/>
            <person name="Gelbart W."/>
            <person name="Iyer V.N."/>
            <person name="Pollard D.A."/>
            <person name="Sackton T.B."/>
            <person name="Larracuente A.M."/>
            <person name="Singh N.D."/>
            <person name="Abad J.P."/>
            <person name="Abt D.N."/>
            <person name="Adryan B."/>
            <person name="Aguade M."/>
            <person name="Akashi H."/>
            <person name="Anderson W.W."/>
            <person name="Aquadro C.F."/>
            <person name="Ardell D.H."/>
            <person name="Arguello R."/>
            <person name="Artieri C.G."/>
            <person name="Barbash D.A."/>
            <person name="Barker D."/>
            <person name="Barsanti P."/>
            <person name="Batterham P."/>
            <person name="Batzoglou S."/>
            <person name="Begun D."/>
            <person name="Bhutkar A."/>
            <person name="Blanco E."/>
            <person name="Bosak S.A."/>
            <person name="Bradley R.K."/>
            <person name="Brand A.D."/>
            <person name="Brent M.R."/>
            <person name="Brooks A.N."/>
            <person name="Brown R.H."/>
            <person name="Butlin R.K."/>
            <person name="Caggese C."/>
            <person name="Calvi B.R."/>
            <person name="Bernardo de Carvalho A."/>
            <person name="Caspi A."/>
            <person name="Castrezana S."/>
            <person name="Celniker S.E."/>
            <person name="Chang J.L."/>
            <person name="Chapple C."/>
            <person name="Chatterji S."/>
            <person name="Chinwalla A."/>
            <person name="Civetta A."/>
            <person name="Clifton S.W."/>
            <person name="Comeron J.M."/>
            <person name="Costello J.C."/>
            <person name="Coyne J.A."/>
            <person name="Daub J."/>
            <person name="David R.G."/>
            <person name="Delcher A.L."/>
            <person name="Delehaunty K."/>
            <person name="Do C.B."/>
            <person name="Ebling H."/>
            <person name="Edwards K."/>
            <person name="Eickbush T."/>
            <person name="Evans J.D."/>
            <person name="Filipski A."/>
            <person name="Findeiss S."/>
            <person name="Freyhult E."/>
            <person name="Fulton L."/>
            <person name="Fulton R."/>
            <person name="Garcia A.C."/>
            <person name="Gardiner A."/>
            <person name="Garfield D.A."/>
            <person name="Garvin B.E."/>
            <person name="Gibson G."/>
            <person name="Gilbert D."/>
            <person name="Gnerre S."/>
            <person name="Godfrey J."/>
            <person name="Good R."/>
            <person name="Gotea V."/>
            <person name="Gravely B."/>
            <person name="Greenberg A.J."/>
            <person name="Griffiths-Jones S."/>
            <person name="Gross S."/>
            <person name="Guigo R."/>
            <person name="Gustafson E.A."/>
            <person name="Haerty W."/>
            <person name="Hahn M.W."/>
            <person name="Halligan D.L."/>
            <person name="Halpern A.L."/>
            <person name="Halter G.M."/>
            <person name="Han M.V."/>
            <person name="Heger A."/>
            <person name="Hillier L."/>
            <person name="Hinrichs A.S."/>
            <person name="Holmes I."/>
            <person name="Hoskins R.A."/>
            <person name="Hubisz M.J."/>
            <person name="Hultmark D."/>
            <person name="Huntley M.A."/>
            <person name="Jaffe D.B."/>
            <person name="Jagadeeshan S."/>
            <person name="Jeck W.R."/>
            <person name="Johnson J."/>
            <person name="Jones C.D."/>
            <person name="Jordan W.C."/>
            <person name="Karpen G.H."/>
            <person name="Kataoka E."/>
            <person name="Keightley P.D."/>
            <person name="Kheradpour P."/>
            <person name="Kirkness E.F."/>
            <person name="Koerich L.B."/>
            <person name="Kristiansen K."/>
            <person name="Kudrna D."/>
            <person name="Kulathinal R.J."/>
            <person name="Kumar S."/>
            <person name="Kwok R."/>
            <person name="Lander E."/>
            <person name="Langley C.H."/>
            <person name="Lapoint R."/>
            <person name="Lazzaro B.P."/>
            <person name="Lee S.J."/>
            <person name="Levesque L."/>
            <person name="Li R."/>
            <person name="Lin C.F."/>
            <person name="Lin M.F."/>
            <person name="Lindblad-Toh K."/>
            <person name="Llopart A."/>
            <person name="Long M."/>
            <person name="Low L."/>
            <person name="Lozovsky E."/>
            <person name="Lu J."/>
            <person name="Luo M."/>
            <person name="Machado C.A."/>
            <person name="Makalowski W."/>
            <person name="Marzo M."/>
            <person name="Matsuda M."/>
            <person name="Matzkin L."/>
            <person name="McAllister B."/>
            <person name="McBride C.S."/>
            <person name="McKernan B."/>
            <person name="McKernan K."/>
            <person name="Mendez-Lago M."/>
            <person name="Minx P."/>
            <person name="Mollenhauer M.U."/>
            <person name="Montooth K."/>
            <person name="Mount S.M."/>
            <person name="Mu X."/>
            <person name="Myers E."/>
            <person name="Negre B."/>
            <person name="Newfeld S."/>
            <person name="Nielsen R."/>
            <person name="Noor M.A."/>
            <person name="O'Grady P."/>
            <person name="Pachter L."/>
            <person name="Papaceit M."/>
            <person name="Parisi M.J."/>
            <person name="Parisi M."/>
            <person name="Parts L."/>
            <person name="Pedersen J.S."/>
            <person name="Pesole G."/>
            <person name="Phillippy A.M."/>
            <person name="Ponting C.P."/>
            <person name="Pop M."/>
            <person name="Porcelli D."/>
            <person name="Powell J.R."/>
            <person name="Prohaska S."/>
            <person name="Pruitt K."/>
            <person name="Puig M."/>
            <person name="Quesneville H."/>
            <person name="Ram K.R."/>
            <person name="Rand D."/>
            <person name="Rasmussen M.D."/>
            <person name="Reed L.K."/>
            <person name="Reenan R."/>
            <person name="Reily A."/>
            <person name="Remington K.A."/>
            <person name="Rieger T.T."/>
            <person name="Ritchie M.G."/>
            <person name="Robin C."/>
            <person name="Rogers Y.H."/>
            <person name="Rohde C."/>
            <person name="Rozas J."/>
            <person name="Rubenfield M.J."/>
            <person name="Ruiz A."/>
            <person name="Russo S."/>
            <person name="Salzberg S.L."/>
            <person name="Sanchez-Gracia A."/>
            <person name="Saranga D.J."/>
            <person name="Sato H."/>
            <person name="Schaeffer S.W."/>
            <person name="Schatz M.C."/>
            <person name="Schlenke T."/>
            <person name="Schwartz R."/>
            <person name="Segarra C."/>
            <person name="Singh R.S."/>
            <person name="Sirot L."/>
            <person name="Sirota M."/>
            <person name="Sisneros N.B."/>
            <person name="Smith C.D."/>
            <person name="Smith T.F."/>
            <person name="Spieth J."/>
            <person name="Stage D.E."/>
            <person name="Stark A."/>
            <person name="Stephan W."/>
            <person name="Strausberg R.L."/>
            <person name="Strempel S."/>
            <person name="Sturgill D."/>
            <person name="Sutton G."/>
            <person name="Sutton G.G."/>
            <person name="Tao W."/>
            <person name="Teichmann S."/>
            <person name="Tobari Y.N."/>
            <person name="Tomimura Y."/>
            <person name="Tsolas J.M."/>
            <person name="Valente V.L."/>
            <person name="Venter E."/>
            <person name="Venter J.C."/>
            <person name="Vicario S."/>
            <person name="Vieira F.G."/>
            <person name="Vilella A.J."/>
            <person name="Villasante A."/>
            <person name="Walenz B."/>
            <person name="Wang J."/>
            <person name="Wasserman M."/>
            <person name="Watts T."/>
            <person name="Wilson D."/>
            <person name="Wilson R.K."/>
            <person name="Wing R.A."/>
            <person name="Wolfner M.F."/>
            <person name="Wong A."/>
            <person name="Wong G.K."/>
            <person name="Wu C.I."/>
            <person name="Wu G."/>
            <person name="Yamamoto D."/>
            <person name="Yang H.P."/>
            <person name="Yang S.P."/>
            <person name="Yorke J.A."/>
            <person name="Yoshida K."/>
            <person name="Zdobnov E."/>
            <person name="Zhang P."/>
            <person name="Zhang Y."/>
            <person name="Zimin A.V."/>
            <person name="Baldwin J."/>
            <person name="Abdouelleil A."/>
            <person name="Abdulkadir J."/>
            <person name="Abebe A."/>
            <person name="Abera B."/>
            <person name="Abreu J."/>
            <person name="Acer S.C."/>
            <person name="Aftuck L."/>
            <person name="Alexander A."/>
            <person name="An P."/>
            <person name="Anderson E."/>
            <person name="Anderson S."/>
            <person name="Arachi H."/>
            <person name="Azer M."/>
            <person name="Bachantsang P."/>
            <person name="Barry A."/>
            <person name="Bayul T."/>
            <person name="Berlin A."/>
            <person name="Bessette D."/>
            <person name="Bloom T."/>
            <person name="Blye J."/>
            <person name="Boguslavskiy L."/>
            <person name="Bonnet C."/>
            <person name="Boukhgalter B."/>
            <person name="Bourzgui I."/>
            <person name="Brown A."/>
            <person name="Cahill P."/>
            <person name="Channer S."/>
            <person name="Cheshatsang Y."/>
            <person name="Chuda L."/>
            <person name="Citroen M."/>
            <person name="Collymore A."/>
            <person name="Cooke P."/>
            <person name="Costello M."/>
            <person name="D'Aco K."/>
            <person name="Daza R."/>
            <person name="De Haan G."/>
            <person name="DeGray S."/>
            <person name="DeMaso C."/>
            <person name="Dhargay N."/>
            <person name="Dooley K."/>
            <person name="Dooley E."/>
            <person name="Doricent M."/>
            <person name="Dorje P."/>
            <person name="Dorjee K."/>
            <person name="Dupes A."/>
            <person name="Elong R."/>
            <person name="Falk J."/>
            <person name="Farina A."/>
            <person name="Faro S."/>
            <person name="Ferguson D."/>
            <person name="Fisher S."/>
            <person name="Foley C.D."/>
            <person name="Franke A."/>
            <person name="Friedrich D."/>
            <person name="Gadbois L."/>
            <person name="Gearin G."/>
            <person name="Gearin C.R."/>
            <person name="Giannoukos G."/>
            <person name="Goode T."/>
            <person name="Graham J."/>
            <person name="Grandbois E."/>
            <person name="Grewal S."/>
            <person name="Gyaltsen K."/>
            <person name="Hafez N."/>
            <person name="Hagos B."/>
            <person name="Hall J."/>
            <person name="Henson C."/>
            <person name="Hollinger A."/>
            <person name="Honan T."/>
            <person name="Huard M.D."/>
            <person name="Hughes L."/>
            <person name="Hurhula B."/>
            <person name="Husby M.E."/>
            <person name="Kamat A."/>
            <person name="Kanga B."/>
            <person name="Kashin S."/>
            <person name="Khazanovich D."/>
            <person name="Kisner P."/>
            <person name="Lance K."/>
            <person name="Lara M."/>
            <person name="Lee W."/>
            <person name="Lennon N."/>
            <person name="Letendre F."/>
            <person name="LeVine R."/>
            <person name="Lipovsky A."/>
            <person name="Liu X."/>
            <person name="Liu J."/>
            <person name="Liu S."/>
            <person name="Lokyitsang T."/>
            <person name="Lokyitsang Y."/>
            <person name="Lubonja R."/>
            <person name="Lui A."/>
            <person name="MacDonald P."/>
            <person name="Magnisalis V."/>
            <person name="Maru K."/>
            <person name="Matthews C."/>
            <person name="McCusker W."/>
            <person name="McDonough S."/>
            <person name="Mehta T."/>
            <person name="Meldrim J."/>
            <person name="Meneus L."/>
            <person name="Mihai O."/>
            <person name="Mihalev A."/>
            <person name="Mihova T."/>
            <person name="Mittelman R."/>
            <person name="Mlenga V."/>
            <person name="Montmayeur A."/>
            <person name="Mulrain L."/>
            <person name="Navidi A."/>
            <person name="Naylor J."/>
            <person name="Negash T."/>
            <person name="Nguyen T."/>
            <person name="Nguyen N."/>
            <person name="Nicol R."/>
            <person name="Norbu C."/>
            <person name="Norbu N."/>
            <person name="Novod N."/>
            <person name="O'Neill B."/>
            <person name="Osman S."/>
            <person name="Markiewicz E."/>
            <person name="Oyono O.L."/>
            <person name="Patti C."/>
            <person name="Phunkhang P."/>
            <person name="Pierre F."/>
            <person name="Priest M."/>
            <person name="Raghuraman S."/>
            <person name="Rege F."/>
            <person name="Reyes R."/>
            <person name="Rise C."/>
            <person name="Rogov P."/>
            <person name="Ross K."/>
            <person name="Ryan E."/>
            <person name="Settipalli S."/>
            <person name="Shea T."/>
            <person name="Sherpa N."/>
            <person name="Shi L."/>
            <person name="Shih D."/>
            <person name="Sparrow T."/>
            <person name="Spaulding J."/>
            <person name="Stalker J."/>
            <person name="Stange-Thomann N."/>
            <person name="Stavropoulos S."/>
            <person name="Stone C."/>
            <person name="Strader C."/>
            <person name="Tesfaye S."/>
            <person name="Thomson T."/>
            <person name="Thoulutsang Y."/>
            <person name="Thoulutsang D."/>
            <person name="Topham K."/>
            <person name="Topping I."/>
            <person name="Tsamla T."/>
            <person name="Vassiliev H."/>
            <person name="Vo A."/>
            <person name="Wangchuk T."/>
            <person name="Wangdi T."/>
            <person name="Weiand M."/>
            <person name="Wilkinson J."/>
            <person name="Wilson A."/>
            <person name="Yadav S."/>
            <person name="Young G."/>
            <person name="Yu Q."/>
            <person name="Zembek L."/>
            <person name="Zhong D."/>
            <person name="Zimmer A."/>
            <person name="Zwirko Z."/>
            <person name="Jaffe D.B."/>
            <person name="Alvarez P."/>
            <person name="Brockman W."/>
            <person name="Butler J."/>
            <person name="Chin C."/>
            <person name="Gnerre S."/>
            <person name="Grabherr M."/>
            <person name="Kleber M."/>
            <person name="Mauceli E."/>
            <person name="MacCallum I."/>
        </authorList>
    </citation>
    <scope>NUCLEOTIDE SEQUENCE [LARGE SCALE GENOMIC DNA]</scope>
    <source>
        <strain evidence="8">Tucson 14030-0811.24</strain>
    </source>
</reference>
<dbReference type="GO" id="GO:0005886">
    <property type="term" value="C:plasma membrane"/>
    <property type="evidence" value="ECO:0007669"/>
    <property type="project" value="UniProtKB-SubCell"/>
</dbReference>
<evidence type="ECO:0000256" key="1">
    <source>
        <dbReference type="ARBA" id="ARBA00004651"/>
    </source>
</evidence>
<keyword evidence="8" id="KW-1185">Reference proteome</keyword>
<gene>
    <name evidence="7" type="primary">Dwil\GK26819</name>
    <name evidence="7" type="ORF">Dwil_GK26819</name>
</gene>
<accession>A0A0Q9X036</accession>
<evidence type="ECO:0000313" key="7">
    <source>
        <dbReference type="EMBL" id="KRF97809.1"/>
    </source>
</evidence>
<dbReference type="InParanoid" id="A0A0Q9X036"/>
<evidence type="ECO:0000256" key="6">
    <source>
        <dbReference type="SAM" id="Phobius"/>
    </source>
</evidence>
<organism evidence="7 8">
    <name type="scientific">Drosophila willistoni</name>
    <name type="common">Fruit fly</name>
    <dbReference type="NCBI Taxonomy" id="7260"/>
    <lineage>
        <taxon>Eukaryota</taxon>
        <taxon>Metazoa</taxon>
        <taxon>Ecdysozoa</taxon>
        <taxon>Arthropoda</taxon>
        <taxon>Hexapoda</taxon>
        <taxon>Insecta</taxon>
        <taxon>Pterygota</taxon>
        <taxon>Neoptera</taxon>
        <taxon>Endopterygota</taxon>
        <taxon>Diptera</taxon>
        <taxon>Brachycera</taxon>
        <taxon>Muscomorpha</taxon>
        <taxon>Ephydroidea</taxon>
        <taxon>Drosophilidae</taxon>
        <taxon>Drosophila</taxon>
        <taxon>Sophophora</taxon>
    </lineage>
</organism>
<dbReference type="GO" id="GO:0050909">
    <property type="term" value="P:sensory perception of taste"/>
    <property type="evidence" value="ECO:0007669"/>
    <property type="project" value="InterPro"/>
</dbReference>
<dbReference type="AlphaFoldDB" id="A0A0Q9X036"/>
<dbReference type="InterPro" id="IPR013604">
    <property type="entry name" value="7TM_chemorcpt"/>
</dbReference>
<proteinExistence type="predicted"/>
<evidence type="ECO:0008006" key="9">
    <source>
        <dbReference type="Google" id="ProtNLM"/>
    </source>
</evidence>
<dbReference type="Proteomes" id="UP000007798">
    <property type="component" value="Unassembled WGS sequence"/>
</dbReference>
<evidence type="ECO:0000313" key="8">
    <source>
        <dbReference type="Proteomes" id="UP000007798"/>
    </source>
</evidence>
<keyword evidence="3 6" id="KW-0812">Transmembrane</keyword>
<feature type="transmembrane region" description="Helical" evidence="6">
    <location>
        <begin position="69"/>
        <end position="93"/>
    </location>
</feature>
<evidence type="ECO:0000256" key="3">
    <source>
        <dbReference type="ARBA" id="ARBA00022692"/>
    </source>
</evidence>
<keyword evidence="4 6" id="KW-1133">Transmembrane helix</keyword>
<keyword evidence="5 6" id="KW-0472">Membrane</keyword>
<comment type="subcellular location">
    <subcellularLocation>
        <location evidence="1">Cell membrane</location>
        <topology evidence="1">Multi-pass membrane protein</topology>
    </subcellularLocation>
</comment>
<dbReference type="OrthoDB" id="7856336at2759"/>
<keyword evidence="2" id="KW-1003">Cell membrane</keyword>
<name>A0A0Q9X036_DROWI</name>
<dbReference type="KEGG" id="dwi:26528821"/>
<protein>
    <recommendedName>
        <fullName evidence="9">Gustatory receptor</fullName>
    </recommendedName>
</protein>
<evidence type="ECO:0000256" key="4">
    <source>
        <dbReference type="ARBA" id="ARBA00022989"/>
    </source>
</evidence>
<evidence type="ECO:0000256" key="2">
    <source>
        <dbReference type="ARBA" id="ARBA00022475"/>
    </source>
</evidence>
<dbReference type="Pfam" id="PF08395">
    <property type="entry name" value="7tm_7"/>
    <property type="match status" value="1"/>
</dbReference>
<dbReference type="EMBL" id="CH963848">
    <property type="protein sequence ID" value="KRF97809.1"/>
    <property type="molecule type" value="Genomic_DNA"/>
</dbReference>
<evidence type="ECO:0000256" key="5">
    <source>
        <dbReference type="ARBA" id="ARBA00023136"/>
    </source>
</evidence>
<feature type="transmembrane region" description="Helical" evidence="6">
    <location>
        <begin position="105"/>
        <end position="135"/>
    </location>
</feature>